<dbReference type="GO" id="GO:0005634">
    <property type="term" value="C:nucleus"/>
    <property type="evidence" value="ECO:0007669"/>
    <property type="project" value="TreeGrafter"/>
</dbReference>
<dbReference type="InterPro" id="IPR018200">
    <property type="entry name" value="USP_CS"/>
</dbReference>
<dbReference type="GO" id="GO:0016579">
    <property type="term" value="P:protein deubiquitination"/>
    <property type="evidence" value="ECO:0007669"/>
    <property type="project" value="InterPro"/>
</dbReference>
<dbReference type="Pfam" id="PF00443">
    <property type="entry name" value="UCH"/>
    <property type="match status" value="1"/>
</dbReference>
<evidence type="ECO:0000256" key="1">
    <source>
        <dbReference type="SAM" id="Coils"/>
    </source>
</evidence>
<dbReference type="OrthoDB" id="420187at2759"/>
<sequence>MALANKSPSPSVSVATPERNHAADSDDSLARKRQRMSEENDPVIEVFDPEDIDTDAGNAIVIEDDDDGMATTNFSDTFDILPNYVSVDRQLTALVEWLDSTHYSLPHAFVRFTEWLYTHVVNTEHDPRTWKLRYIQEQRFFGWIADVVLKFFDATDLFEPDTLDKTKIFELRHHVAQMFDALAQLSIRMVSLLPGILDGVMARRDSVRPSNAGQQQLPLGAYVTILARLLDPLTTVGRYLRFNRITDMAEVRGNTLHKLLTSATSNVTSLNTVLLVLSSGPREFTDPWPIISSAITVSVETMKQAGDAFQASESRSQVEELLKSVNTFVVPTICQKHPRALPGDFHVRLIHQITALLSTAIKPRSMDSALGLYQVCCSPTLEADGEASSATSVAWKVQDISDGDLPTLSELVMYEWLLHVLKGYVSTDILDIRSKGIVALTETLKAAHAAHDANPSHPVLQHLARLLRTGNFIGYIFSVDSHASLVKECASVVAFLAATNTYTDHETDVIWRACTTSVEAEFVKASFDVLQEMLKYVAADQIVYMLKKYPDTSAADLGSHALRFFVDALYCLRTKVEYVNSPAVRMEPPRICYAVLKRLDSDPPSESRTLLRLAAVDQIRTLTVPPYSLADRTRFYETWIKSIINNDEHATSSLDTLLQFLEPPTPEEGKLILEMISVDSALEVLTAFVSKSSEAQLGCFSPREAINIRLDVLLHLIGLVEDYQAPDLEERLWSYTIGDRALNSQAREDALNLFTRTSKATCHPESITALFERCIEKYLPQLSAEHATPGLVTFLENRVLTHHQELSVGEPDIVFGTVSWQQLMRFALTTPNLVVSSAAVAAISQFLFSKTTRDALVPDLTLYTARQADWTRKLINTLPDLRTSASDESSDLLLQRSVGLLETIHYHSIAPAQRPPGGSTHVLLEGGVSDEFITFTIDIFGPQSHPKKQVIKARKDCTIGELDDFLRSLTGTMEHNIVRHSTKTCLSDITAQTLEEATIGNKTLINIQPRYTYECDFVKVFAAGNAVEEEILLNFSELEALLGASSGVAEKVFDFLSRVPPPASKRHQVTDPTIPITALFPSEKPWYTMYSVHVLTIHLKDCNKIGVADPRFIMHGCRVLAELLFVDIQALSSDLLFRLLPGLLGFLQGVLGTPDFRRYRAADRDTERPPNSPPPPYLTEPTRLAMRLLDIMRVTLDAMPARTVAAPPARHVSLVKLAYTVLKQVARTENIWHDIVDTQEFVDIHAKVLLCSDVNVSSEVATLMRDFCKEDPEAVSGAYLRTVRTLLPRALITDAITRPFFGVCHDAMLSAYGSAPDEGDVRELIEVLTAQVWQYEHSETSDLPIADFTFNNLLELLSGAIDVLKSFKKPLALGQLALDLVRCLLFPSPDESSSADSDPCGRKALPLPGLALRGQPSPTAEQVGNCPEGDVTSPDLTQVNPQVRPLFNTSSRAFALEIVRKTIASADDHSWLLRRLTSVLDRTGRDPGMFPHDAWIRNPTAPAGLSNLGMTCYMNSLLQQLFANIYFRKFIIDMTISDPAKQGLLCQLKQLFAQLQIEDIPQVETYHLAKHLGVSTDVQDDVHGFYTELLSRLESEMPTAEAKTQLNQLFSGTLITQIQGSCGHVSSRKETFSDLSLTVQNKSSLAESFAEFVQGEPMQGANKYKCMSCDSDNGGKLVDAMKRTCVEQAPDHLTICLKRFTYDMLGQESKINDHFEFPEEIDLARYQRAHLEDEAAAIQPDVFKLVGVIVHAGVLSFGHYWSYVRVRGYEVSHMPRWVRLEDHQAREAGGFQEVQNECFGGQDRTHNGYVLFYQRATSMEQAYQLRASDRCSPTMRDFVMPLVQLPDELAKNVRTSNKWRHSIFQVFNGDFHNLAISICKDVDSRVLTPAADDALEGSPTSAGSRRDIEEPRVPSDIDRELARFIFAYLVHVLFTEKEPDKLKELLAVLKQSQPCLARELLVCICDDDDFFPQIMRMIAQGHLTTIRELLKHCIGQVRDHYREEYPTVLKRIAESHSRIISTSLDAFYGKWLDFFSIAYDIAMMGSEELALIVNSKYCAYIFEVMAVPNHQGMRNRHLALFAAMKKRKVTMRPLFEFLSCVFSVPELFADLDDYEDGGKYRGAQQLVKAVNMGRDSILPWMLAATDDGYEYDSIDTHHGAKLVRTLCASGADWRIGEAVQHSLLTCVRSGRALTHSLYFMLAAYANTIGEGQEATVLMTNLFEEVLNNEPVPRKDMLDFLRLVNPVIPHTVLDTFPSWVKDWLNPASRSAKRTESWLKEHVFDATPLTVEGEVAGSTLDVQRATEIRGFSIDCARLLLNIAAAGSEERSRWTAMLNALQESHGYLRRLVNLCRRYREHIVRNNEGNLVRLSDEMDNEREDAKAAVRELATALKDLNEWDLGGMVDDEEDAFEESTDDFVTEDEQM</sequence>
<dbReference type="InterPro" id="IPR028889">
    <property type="entry name" value="USP"/>
</dbReference>
<reference evidence="5" key="1">
    <citation type="submission" date="2017-03" db="EMBL/GenBank/DDBJ databases">
        <title>Genomes of endolithic fungi from Antarctica.</title>
        <authorList>
            <person name="Coleine C."/>
            <person name="Masonjones S."/>
            <person name="Stajich J.E."/>
        </authorList>
    </citation>
    <scope>NUCLEOTIDE SEQUENCE [LARGE SCALE GENOMIC DNA]</scope>
    <source>
        <strain evidence="5">CCFEE 5527</strain>
    </source>
</reference>
<keyword evidence="5" id="KW-1185">Reference proteome</keyword>
<dbReference type="PANTHER" id="PTHR24006">
    <property type="entry name" value="UBIQUITIN CARBOXYL-TERMINAL HYDROLASE"/>
    <property type="match status" value="1"/>
</dbReference>
<dbReference type="Gene3D" id="3.90.70.10">
    <property type="entry name" value="Cysteine proteinases"/>
    <property type="match status" value="1"/>
</dbReference>
<dbReference type="STRING" id="1507870.A0A1V8THW0"/>
<evidence type="ECO:0000313" key="5">
    <source>
        <dbReference type="Proteomes" id="UP000192596"/>
    </source>
</evidence>
<feature type="compositionally biased region" description="Basic and acidic residues" evidence="2">
    <location>
        <begin position="18"/>
        <end position="38"/>
    </location>
</feature>
<evidence type="ECO:0000256" key="2">
    <source>
        <dbReference type="SAM" id="MobiDB-lite"/>
    </source>
</evidence>
<feature type="domain" description="USP" evidence="3">
    <location>
        <begin position="1503"/>
        <end position="1816"/>
    </location>
</feature>
<accession>A0A1V8THW0</accession>
<keyword evidence="1" id="KW-0175">Coiled coil</keyword>
<comment type="caution">
    <text evidence="4">The sequence shown here is derived from an EMBL/GenBank/DDBJ whole genome shotgun (WGS) entry which is preliminary data.</text>
</comment>
<dbReference type="GO" id="GO:0005829">
    <property type="term" value="C:cytosol"/>
    <property type="evidence" value="ECO:0007669"/>
    <property type="project" value="TreeGrafter"/>
</dbReference>
<dbReference type="InterPro" id="IPR001394">
    <property type="entry name" value="Peptidase_C19_UCH"/>
</dbReference>
<evidence type="ECO:0000313" key="4">
    <source>
        <dbReference type="EMBL" id="OQO10946.1"/>
    </source>
</evidence>
<protein>
    <recommendedName>
        <fullName evidence="3">USP domain-containing protein</fullName>
    </recommendedName>
</protein>
<organism evidence="4 5">
    <name type="scientific">Cryoendolithus antarcticus</name>
    <dbReference type="NCBI Taxonomy" id="1507870"/>
    <lineage>
        <taxon>Eukaryota</taxon>
        <taxon>Fungi</taxon>
        <taxon>Dikarya</taxon>
        <taxon>Ascomycota</taxon>
        <taxon>Pezizomycotina</taxon>
        <taxon>Dothideomycetes</taxon>
        <taxon>Dothideomycetidae</taxon>
        <taxon>Cladosporiales</taxon>
        <taxon>Cladosporiaceae</taxon>
        <taxon>Cryoendolithus</taxon>
    </lineage>
</organism>
<dbReference type="PANTHER" id="PTHR24006:SF925">
    <property type="entry name" value="UBIQUITINYL HYDROLASE 1"/>
    <property type="match status" value="1"/>
</dbReference>
<feature type="region of interest" description="Disordered" evidence="2">
    <location>
        <begin position="1"/>
        <end position="42"/>
    </location>
</feature>
<dbReference type="EMBL" id="NAJO01000007">
    <property type="protein sequence ID" value="OQO10946.1"/>
    <property type="molecule type" value="Genomic_DNA"/>
</dbReference>
<feature type="coiled-coil region" evidence="1">
    <location>
        <begin position="2360"/>
        <end position="2394"/>
    </location>
</feature>
<dbReference type="GO" id="GO:0004843">
    <property type="term" value="F:cysteine-type deubiquitinase activity"/>
    <property type="evidence" value="ECO:0007669"/>
    <property type="project" value="InterPro"/>
</dbReference>
<dbReference type="Proteomes" id="UP000192596">
    <property type="component" value="Unassembled WGS sequence"/>
</dbReference>
<dbReference type="PROSITE" id="PS00973">
    <property type="entry name" value="USP_2"/>
    <property type="match status" value="1"/>
</dbReference>
<dbReference type="SUPFAM" id="SSF54001">
    <property type="entry name" value="Cysteine proteinases"/>
    <property type="match status" value="1"/>
</dbReference>
<feature type="compositionally biased region" description="Polar residues" evidence="2">
    <location>
        <begin position="1"/>
        <end position="14"/>
    </location>
</feature>
<dbReference type="InParanoid" id="A0A1V8THW0"/>
<proteinExistence type="predicted"/>
<evidence type="ECO:0000259" key="3">
    <source>
        <dbReference type="PROSITE" id="PS50235"/>
    </source>
</evidence>
<name>A0A1V8THW0_9PEZI</name>
<dbReference type="SUPFAM" id="SSF48371">
    <property type="entry name" value="ARM repeat"/>
    <property type="match status" value="1"/>
</dbReference>
<dbReference type="PROSITE" id="PS50235">
    <property type="entry name" value="USP_3"/>
    <property type="match status" value="1"/>
</dbReference>
<dbReference type="PROSITE" id="PS00972">
    <property type="entry name" value="USP_1"/>
    <property type="match status" value="1"/>
</dbReference>
<dbReference type="InterPro" id="IPR016024">
    <property type="entry name" value="ARM-type_fold"/>
</dbReference>
<dbReference type="InterPro" id="IPR038765">
    <property type="entry name" value="Papain-like_cys_pep_sf"/>
</dbReference>
<gene>
    <name evidence="4" type="ORF">B0A48_05201</name>
</gene>
<dbReference type="InterPro" id="IPR050164">
    <property type="entry name" value="Peptidase_C19"/>
</dbReference>